<dbReference type="GeneID" id="14893388"/>
<dbReference type="SMART" id="SM00320">
    <property type="entry name" value="WD40"/>
    <property type="match status" value="8"/>
</dbReference>
<dbReference type="InterPro" id="IPR001680">
    <property type="entry name" value="WD40_rpt"/>
</dbReference>
<dbReference type="KEGG" id="eiv:EIN_047780"/>
<dbReference type="AlphaFoldDB" id="A0A0A1UH29"/>
<dbReference type="Pfam" id="PF00400">
    <property type="entry name" value="WD40"/>
    <property type="match status" value="7"/>
</dbReference>
<dbReference type="SUPFAM" id="SSF50978">
    <property type="entry name" value="WD40 repeat-like"/>
    <property type="match status" value="1"/>
</dbReference>
<dbReference type="GO" id="GO:0000159">
    <property type="term" value="C:protein phosphatase type 2A complex"/>
    <property type="evidence" value="ECO:0007669"/>
    <property type="project" value="InterPro"/>
</dbReference>
<feature type="repeat" description="WD" evidence="6">
    <location>
        <begin position="136"/>
        <end position="177"/>
    </location>
</feature>
<dbReference type="OMA" id="AWEPYHR"/>
<protein>
    <recommendedName>
        <fullName evidence="7">NLE domain-containing protein</fullName>
    </recommendedName>
</protein>
<feature type="repeat" description="WD" evidence="6">
    <location>
        <begin position="430"/>
        <end position="463"/>
    </location>
</feature>
<dbReference type="PRINTS" id="PR00600">
    <property type="entry name" value="PP2APR55"/>
</dbReference>
<dbReference type="Proteomes" id="UP000014680">
    <property type="component" value="Unassembled WGS sequence"/>
</dbReference>
<dbReference type="InterPro" id="IPR019775">
    <property type="entry name" value="WD40_repeat_CS"/>
</dbReference>
<evidence type="ECO:0000256" key="4">
    <source>
        <dbReference type="ARBA" id="ARBA00022737"/>
    </source>
</evidence>
<comment type="subcellular location">
    <subcellularLocation>
        <location evidence="1">Nucleus</location>
        <location evidence="1">Nucleolus</location>
    </subcellularLocation>
</comment>
<evidence type="ECO:0000256" key="1">
    <source>
        <dbReference type="ARBA" id="ARBA00004604"/>
    </source>
</evidence>
<proteinExistence type="inferred from homology"/>
<keyword evidence="3 6" id="KW-0853">WD repeat</keyword>
<keyword evidence="4" id="KW-0677">Repeat</keyword>
<gene>
    <name evidence="8" type="ORF">EIN_047780</name>
</gene>
<reference evidence="8 9" key="1">
    <citation type="submission" date="2012-10" db="EMBL/GenBank/DDBJ databases">
        <authorList>
            <person name="Zafar N."/>
            <person name="Inman J."/>
            <person name="Hall N."/>
            <person name="Lorenzi H."/>
            <person name="Caler E."/>
        </authorList>
    </citation>
    <scope>NUCLEOTIDE SEQUENCE [LARGE SCALE GENOMIC DNA]</scope>
    <source>
        <strain evidence="8 9">IP1</strain>
    </source>
</reference>
<feature type="domain" description="NLE" evidence="7">
    <location>
        <begin position="4"/>
        <end position="58"/>
    </location>
</feature>
<feature type="repeat" description="WD" evidence="6">
    <location>
        <begin position="94"/>
        <end position="135"/>
    </location>
</feature>
<keyword evidence="5" id="KW-0539">Nucleus</keyword>
<dbReference type="RefSeq" id="XP_004261246.1">
    <property type="nucleotide sequence ID" value="XM_004261198.1"/>
</dbReference>
<feature type="repeat" description="WD" evidence="6">
    <location>
        <begin position="227"/>
        <end position="268"/>
    </location>
</feature>
<dbReference type="Gene3D" id="2.130.10.10">
    <property type="entry name" value="YVTN repeat-like/Quinoprotein amine dehydrogenase"/>
    <property type="match status" value="3"/>
</dbReference>
<dbReference type="InterPro" id="IPR020472">
    <property type="entry name" value="WD40_PAC1"/>
</dbReference>
<dbReference type="InterPro" id="IPR036322">
    <property type="entry name" value="WD40_repeat_dom_sf"/>
</dbReference>
<dbReference type="PRINTS" id="PR00320">
    <property type="entry name" value="GPROTEINBRPT"/>
</dbReference>
<evidence type="ECO:0000313" key="9">
    <source>
        <dbReference type="Proteomes" id="UP000014680"/>
    </source>
</evidence>
<name>A0A0A1UH29_ENTIV</name>
<evidence type="ECO:0000256" key="6">
    <source>
        <dbReference type="PROSITE-ProRule" id="PRU00221"/>
    </source>
</evidence>
<dbReference type="PROSITE" id="PS50294">
    <property type="entry name" value="WD_REPEATS_REGION"/>
    <property type="match status" value="5"/>
</dbReference>
<dbReference type="GO" id="GO:0000027">
    <property type="term" value="P:ribosomal large subunit assembly"/>
    <property type="evidence" value="ECO:0007669"/>
    <property type="project" value="TreeGrafter"/>
</dbReference>
<feature type="repeat" description="WD" evidence="6">
    <location>
        <begin position="344"/>
        <end position="376"/>
    </location>
</feature>
<dbReference type="VEuPathDB" id="AmoebaDB:EIN_047780"/>
<sequence>MESIQIRLVNGEETNSEPSQVFQIPEDTTPVQLNALVNKLNKTEEEPYPYSFYTEDAQIIEKVPNKGSEEVVIVTYYPQAIFRCRPISHSTHTMTGHSNSILSCKFSQDSTKLVTSSGDHTVRLWDLNSCTPITTLKEHGDWVLNVDWHYSGRYVASGDKLGKVIIWEVNEDGTDAKKVSSYCHTNFISDIQWKPQVYGDDCIFASASRDFSTKIYDVKRQEVVRTLGGHTQGVTCVRWSGRENILYTSSRDRTINIYDVRQYNPINVLRGHSHWINSLSLSTDYVLRQGGYDPLEKDKGIDGARKRLNKVISSGGGERLVSASDDGTLYMWMPTASQKPLHRLVGHSSQVMSCKFSPDSRYIASMGCDKSIKLWDGFKGTCLHTYRGHVQTVYACAWSPDSRMFVSASKDSTVKLWSALPNSRKLLSNLPGHLDEVFAVDWSNDGSTVATASYDHTIKIWRC</sequence>
<dbReference type="InterPro" id="IPR000009">
    <property type="entry name" value="PP2A_PR55"/>
</dbReference>
<dbReference type="PANTHER" id="PTHR19848:SF0">
    <property type="entry name" value="NOTCHLESS PROTEIN HOMOLOG 1"/>
    <property type="match status" value="1"/>
</dbReference>
<dbReference type="EMBL" id="KB206215">
    <property type="protein sequence ID" value="ELP94475.1"/>
    <property type="molecule type" value="Genomic_DNA"/>
</dbReference>
<evidence type="ECO:0000256" key="3">
    <source>
        <dbReference type="ARBA" id="ARBA00022574"/>
    </source>
</evidence>
<dbReference type="GO" id="GO:0019888">
    <property type="term" value="F:protein phosphatase regulator activity"/>
    <property type="evidence" value="ECO:0007669"/>
    <property type="project" value="InterPro"/>
</dbReference>
<comment type="similarity">
    <text evidence="2">Belongs to the phosphatase 2A regulatory subunit B family.</text>
</comment>
<dbReference type="PANTHER" id="PTHR19848">
    <property type="entry name" value="WD40 REPEAT PROTEIN"/>
    <property type="match status" value="1"/>
</dbReference>
<dbReference type="CDD" id="cd00200">
    <property type="entry name" value="WD40"/>
    <property type="match status" value="1"/>
</dbReference>
<keyword evidence="9" id="KW-1185">Reference proteome</keyword>
<evidence type="ECO:0000313" key="8">
    <source>
        <dbReference type="EMBL" id="ELP94475.1"/>
    </source>
</evidence>
<dbReference type="PROSITE" id="PS50082">
    <property type="entry name" value="WD_REPEATS_2"/>
    <property type="match status" value="6"/>
</dbReference>
<dbReference type="InterPro" id="IPR012972">
    <property type="entry name" value="NLE"/>
</dbReference>
<dbReference type="GO" id="GO:0005730">
    <property type="term" value="C:nucleolus"/>
    <property type="evidence" value="ECO:0007669"/>
    <property type="project" value="UniProtKB-SubCell"/>
</dbReference>
<dbReference type="PROSITE" id="PS00678">
    <property type="entry name" value="WD_REPEATS_1"/>
    <property type="match status" value="1"/>
</dbReference>
<evidence type="ECO:0000256" key="2">
    <source>
        <dbReference type="ARBA" id="ARBA00008259"/>
    </source>
</evidence>
<feature type="repeat" description="WD" evidence="6">
    <location>
        <begin position="386"/>
        <end position="418"/>
    </location>
</feature>
<organism evidence="8 9">
    <name type="scientific">Entamoeba invadens IP1</name>
    <dbReference type="NCBI Taxonomy" id="370355"/>
    <lineage>
        <taxon>Eukaryota</taxon>
        <taxon>Amoebozoa</taxon>
        <taxon>Evosea</taxon>
        <taxon>Archamoebae</taxon>
        <taxon>Mastigamoebida</taxon>
        <taxon>Entamoebidae</taxon>
        <taxon>Entamoeba</taxon>
    </lineage>
</organism>
<dbReference type="Pfam" id="PF08154">
    <property type="entry name" value="NLE"/>
    <property type="match status" value="1"/>
</dbReference>
<accession>A0A0A1UH29</accession>
<dbReference type="InterPro" id="IPR015943">
    <property type="entry name" value="WD40/YVTN_repeat-like_dom_sf"/>
</dbReference>
<dbReference type="OrthoDB" id="10267436at2759"/>
<evidence type="ECO:0000256" key="5">
    <source>
        <dbReference type="ARBA" id="ARBA00023242"/>
    </source>
</evidence>
<evidence type="ECO:0000259" key="7">
    <source>
        <dbReference type="Pfam" id="PF08154"/>
    </source>
</evidence>